<evidence type="ECO:0000313" key="3">
    <source>
        <dbReference type="EMBL" id="PHY90642.1"/>
    </source>
</evidence>
<sequence>MLGIDLGSNTLRAVVMNEALEKLEEYEFIIAAAKNLSQSKVIGNEAIQRLKNALKELSKKHDLSKALAVATAAFRKAENTNLIFKELKEEFGISFRLISAQTEAKLSVLGMQSGLLALNLHQEFGFCDLGGASCELSFRGNYLSFDFGIISFYESFQTTTNKAFKPLPYFKTKDKKLQIHTLIKDKKLKSLAFRTFEEVKNIKKSLKKQKMKRIVLNSGVPTSLAAFKLGLSYENYDAKKINGTRICAKEFLYFALKLWHMKEDEARFWVGKMRKNYLVAGALLLFALFDKEELIVIDEGLREGVCVAYYKGLF</sequence>
<dbReference type="RefSeq" id="WP_099461566.1">
    <property type="nucleotide sequence ID" value="NZ_LDWY01000057.1"/>
</dbReference>
<reference evidence="4" key="1">
    <citation type="submission" date="2015-06" db="EMBL/GenBank/DDBJ databases">
        <authorList>
            <person name="Parisi A."/>
            <person name="Chiara M."/>
            <person name="Florio D."/>
            <person name="Miccolupo A."/>
            <person name="Manzari C."/>
            <person name="Mion D."/>
            <person name="Caruso M."/>
            <person name="D'erchia A.M."/>
            <person name="Zanoni R."/>
        </authorList>
    </citation>
    <scope>NUCLEOTIDE SEQUENCE [LARGE SCALE GENOMIC DNA]</scope>
    <source>
        <strain evidence="4">73/13</strain>
    </source>
</reference>
<dbReference type="InterPro" id="IPR050273">
    <property type="entry name" value="GppA/Ppx_hydrolase"/>
</dbReference>
<protein>
    <submittedName>
        <fullName evidence="3">Exopolyphosphatase</fullName>
    </submittedName>
</protein>
<feature type="domain" description="Ppx/GppA phosphatase N-terminal" evidence="2">
    <location>
        <begin position="31"/>
        <end position="307"/>
    </location>
</feature>
<dbReference type="PANTHER" id="PTHR30005:SF0">
    <property type="entry name" value="RETROGRADE REGULATION PROTEIN 2"/>
    <property type="match status" value="1"/>
</dbReference>
<organism evidence="3 4">
    <name type="scientific">Campylobacter vulpis</name>
    <dbReference type="NCBI Taxonomy" id="1655500"/>
    <lineage>
        <taxon>Bacteria</taxon>
        <taxon>Pseudomonadati</taxon>
        <taxon>Campylobacterota</taxon>
        <taxon>Epsilonproteobacteria</taxon>
        <taxon>Campylobacterales</taxon>
        <taxon>Campylobacteraceae</taxon>
        <taxon>Campylobacter</taxon>
    </lineage>
</organism>
<name>A0A2G4R239_9BACT</name>
<gene>
    <name evidence="3" type="ORF">AA994_04635</name>
</gene>
<dbReference type="Proteomes" id="UP000237472">
    <property type="component" value="Unassembled WGS sequence"/>
</dbReference>
<dbReference type="InterPro" id="IPR043129">
    <property type="entry name" value="ATPase_NBD"/>
</dbReference>
<evidence type="ECO:0000256" key="1">
    <source>
        <dbReference type="SAM" id="Coils"/>
    </source>
</evidence>
<proteinExistence type="predicted"/>
<dbReference type="EMBL" id="LDWY01000057">
    <property type="protein sequence ID" value="PHY90642.1"/>
    <property type="molecule type" value="Genomic_DNA"/>
</dbReference>
<dbReference type="Gene3D" id="3.30.420.40">
    <property type="match status" value="1"/>
</dbReference>
<feature type="coiled-coil region" evidence="1">
    <location>
        <begin position="16"/>
        <end position="67"/>
    </location>
</feature>
<dbReference type="AlphaFoldDB" id="A0A2G4R239"/>
<evidence type="ECO:0000313" key="4">
    <source>
        <dbReference type="Proteomes" id="UP000237472"/>
    </source>
</evidence>
<dbReference type="OrthoDB" id="9793035at2"/>
<accession>A0A2G4R239</accession>
<dbReference type="SUPFAM" id="SSF53067">
    <property type="entry name" value="Actin-like ATPase domain"/>
    <property type="match status" value="2"/>
</dbReference>
<dbReference type="InterPro" id="IPR003695">
    <property type="entry name" value="Ppx_GppA_N"/>
</dbReference>
<dbReference type="Pfam" id="PF02541">
    <property type="entry name" value="Ppx-GppA"/>
    <property type="match status" value="1"/>
</dbReference>
<dbReference type="PANTHER" id="PTHR30005">
    <property type="entry name" value="EXOPOLYPHOSPHATASE"/>
    <property type="match status" value="1"/>
</dbReference>
<evidence type="ECO:0000259" key="2">
    <source>
        <dbReference type="Pfam" id="PF02541"/>
    </source>
</evidence>
<dbReference type="GO" id="GO:0006357">
    <property type="term" value="P:regulation of transcription by RNA polymerase II"/>
    <property type="evidence" value="ECO:0007669"/>
    <property type="project" value="TreeGrafter"/>
</dbReference>
<keyword evidence="1" id="KW-0175">Coiled coil</keyword>
<dbReference type="Gene3D" id="3.30.420.150">
    <property type="entry name" value="Exopolyphosphatase. Domain 2"/>
    <property type="match status" value="1"/>
</dbReference>
<comment type="caution">
    <text evidence="3">The sequence shown here is derived from an EMBL/GenBank/DDBJ whole genome shotgun (WGS) entry which is preliminary data.</text>
</comment>